<keyword evidence="3" id="KW-1185">Reference proteome</keyword>
<gene>
    <name evidence="2" type="ORF">E6C70_08250</name>
</gene>
<feature type="transmembrane region" description="Helical" evidence="1">
    <location>
        <begin position="12"/>
        <end position="33"/>
    </location>
</feature>
<feature type="transmembrane region" description="Helical" evidence="1">
    <location>
        <begin position="39"/>
        <end position="58"/>
    </location>
</feature>
<evidence type="ECO:0000313" key="2">
    <source>
        <dbReference type="EMBL" id="THG34274.1"/>
    </source>
</evidence>
<proteinExistence type="predicted"/>
<name>A0A4S4FUX1_9MICO</name>
<dbReference type="Proteomes" id="UP000307380">
    <property type="component" value="Unassembled WGS sequence"/>
</dbReference>
<evidence type="ECO:0000313" key="3">
    <source>
        <dbReference type="Proteomes" id="UP000307380"/>
    </source>
</evidence>
<protein>
    <submittedName>
        <fullName evidence="2">Uncharacterized protein</fullName>
    </submittedName>
</protein>
<dbReference type="RefSeq" id="WP_136424072.1">
    <property type="nucleotide sequence ID" value="NZ_SSSN01000005.1"/>
</dbReference>
<dbReference type="EMBL" id="SSSN01000005">
    <property type="protein sequence ID" value="THG34274.1"/>
    <property type="molecule type" value="Genomic_DNA"/>
</dbReference>
<dbReference type="OrthoDB" id="5124341at2"/>
<organism evidence="2 3">
    <name type="scientific">Orlajensenia flava</name>
    <dbReference type="NCBI Taxonomy" id="2565934"/>
    <lineage>
        <taxon>Bacteria</taxon>
        <taxon>Bacillati</taxon>
        <taxon>Actinomycetota</taxon>
        <taxon>Actinomycetes</taxon>
        <taxon>Micrococcales</taxon>
        <taxon>Microbacteriaceae</taxon>
        <taxon>Orlajensenia</taxon>
    </lineage>
</organism>
<comment type="caution">
    <text evidence="2">The sequence shown here is derived from an EMBL/GenBank/DDBJ whole genome shotgun (WGS) entry which is preliminary data.</text>
</comment>
<dbReference type="AlphaFoldDB" id="A0A4S4FUX1"/>
<sequence>MVDEQGQRVRLYTWLFIGVGVVMVVAGLIDLLTVGGSALLDWVVIACGVFNIGIAVIFHQRRR</sequence>
<accession>A0A4S4FUX1</accession>
<keyword evidence="1" id="KW-1133">Transmembrane helix</keyword>
<evidence type="ECO:0000256" key="1">
    <source>
        <dbReference type="SAM" id="Phobius"/>
    </source>
</evidence>
<keyword evidence="1" id="KW-0472">Membrane</keyword>
<reference evidence="2 3" key="1">
    <citation type="submission" date="2019-04" db="EMBL/GenBank/DDBJ databases">
        <authorList>
            <person name="Jiang L."/>
        </authorList>
    </citation>
    <scope>NUCLEOTIDE SEQUENCE [LARGE SCALE GENOMIC DNA]</scope>
    <source>
        <strain evidence="2 3">YIM 131861</strain>
    </source>
</reference>
<keyword evidence="1" id="KW-0812">Transmembrane</keyword>